<evidence type="ECO:0000256" key="1">
    <source>
        <dbReference type="ARBA" id="ARBA00004651"/>
    </source>
</evidence>
<dbReference type="PROSITE" id="PS00217">
    <property type="entry name" value="SUGAR_TRANSPORT_2"/>
    <property type="match status" value="1"/>
</dbReference>
<name>A0A9B7CWS5_BOMTE</name>
<feature type="transmembrane region" description="Helical" evidence="8">
    <location>
        <begin position="187"/>
        <end position="212"/>
    </location>
</feature>
<evidence type="ECO:0000256" key="6">
    <source>
        <dbReference type="ARBA" id="ARBA00022989"/>
    </source>
</evidence>
<gene>
    <name evidence="11" type="primary">LOC105665932</name>
</gene>
<feature type="transmembrane region" description="Helical" evidence="8">
    <location>
        <begin position="159"/>
        <end position="181"/>
    </location>
</feature>
<proteinExistence type="predicted"/>
<dbReference type="GO" id="GO:0005886">
    <property type="term" value="C:plasma membrane"/>
    <property type="evidence" value="ECO:0007669"/>
    <property type="project" value="UniProtKB-SubCell"/>
</dbReference>
<dbReference type="InterPro" id="IPR036259">
    <property type="entry name" value="MFS_trans_sf"/>
</dbReference>
<dbReference type="PROSITE" id="PS50850">
    <property type="entry name" value="MFS"/>
    <property type="match status" value="1"/>
</dbReference>
<dbReference type="GeneID" id="105665932"/>
<accession>A0A9B7CWS5</accession>
<dbReference type="Proteomes" id="UP000835206">
    <property type="component" value="Chromosome 7"/>
</dbReference>
<evidence type="ECO:0000313" key="10">
    <source>
        <dbReference type="Proteomes" id="UP000835206"/>
    </source>
</evidence>
<comment type="subcellular location">
    <subcellularLocation>
        <location evidence="1">Cell membrane</location>
        <topology evidence="1">Multi-pass membrane protein</topology>
    </subcellularLocation>
</comment>
<dbReference type="GO" id="GO:0022857">
    <property type="term" value="F:transmembrane transporter activity"/>
    <property type="evidence" value="ECO:0007669"/>
    <property type="project" value="InterPro"/>
</dbReference>
<feature type="domain" description="Major facilitator superfamily (MFS) profile" evidence="9">
    <location>
        <begin position="7"/>
        <end position="454"/>
    </location>
</feature>
<keyword evidence="4" id="KW-0762">Sugar transport</keyword>
<dbReference type="AlphaFoldDB" id="A0A9B7CWS5"/>
<sequence>MASGTYIRSIIVGTYFYSIFDVSYMWFDISNHFHAVNILTLNLGIHLGWTPWLIENLENANSSLNVTIDQITWIASIPQIGDLIGGFIVFLVGNHMGRRFMLFCSLILLLFSWMMLLLYDTVLAIYTIRAVMGISAGMCFPLILIYFSEIALVNHRGMVTSSQAFSMKLGVLLMYIYSAFVPSKNTFIFPTMLVVLSGLLLLTVPETPYYLVLHKNYEEAKKSLTRLRQTFEEKEIQMIVKDTENCVAKCKWKDLFLVSNNRKVLLVVTSIVVTSQFAGNAIILAYINDIFIAFGKKSSMKLLTSCTGTIGCVSTACTMLLVDRMGRKTIFLVSVIGGGISSFIIGTCSFLLEKNYHVDVVSSIAVIGIFLFAFMTSLGQPSIMYVLTSELFAPNVRTFGAAYQSCLSTICLFIVSKMFGIVMKGIDMYVMFFVFVGFTIINVLIIAFLVPETKRKTFREIQDILGNKKSASVYVIQFRNNTSLSTE</sequence>
<dbReference type="InterPro" id="IPR005828">
    <property type="entry name" value="MFS_sugar_transport-like"/>
</dbReference>
<dbReference type="InterPro" id="IPR050549">
    <property type="entry name" value="MFS_Trehalose_Transporter"/>
</dbReference>
<reference evidence="11" key="1">
    <citation type="submission" date="2025-08" db="UniProtKB">
        <authorList>
            <consortium name="RefSeq"/>
        </authorList>
    </citation>
    <scope>IDENTIFICATION</scope>
</reference>
<feature type="transmembrane region" description="Helical" evidence="8">
    <location>
        <begin position="428"/>
        <end position="450"/>
    </location>
</feature>
<keyword evidence="3" id="KW-1003">Cell membrane</keyword>
<dbReference type="Pfam" id="PF00083">
    <property type="entry name" value="Sugar_tr"/>
    <property type="match status" value="1"/>
</dbReference>
<evidence type="ECO:0000256" key="7">
    <source>
        <dbReference type="ARBA" id="ARBA00023136"/>
    </source>
</evidence>
<dbReference type="RefSeq" id="XP_020719536.2">
    <property type="nucleotide sequence ID" value="XM_020863877.2"/>
</dbReference>
<organism evidence="10 11">
    <name type="scientific">Bombus terrestris</name>
    <name type="common">Buff-tailed bumblebee</name>
    <name type="synonym">Apis terrestris</name>
    <dbReference type="NCBI Taxonomy" id="30195"/>
    <lineage>
        <taxon>Eukaryota</taxon>
        <taxon>Metazoa</taxon>
        <taxon>Ecdysozoa</taxon>
        <taxon>Arthropoda</taxon>
        <taxon>Hexapoda</taxon>
        <taxon>Insecta</taxon>
        <taxon>Pterygota</taxon>
        <taxon>Neoptera</taxon>
        <taxon>Endopterygota</taxon>
        <taxon>Hymenoptera</taxon>
        <taxon>Apocrita</taxon>
        <taxon>Aculeata</taxon>
        <taxon>Apoidea</taxon>
        <taxon>Anthophila</taxon>
        <taxon>Apidae</taxon>
        <taxon>Bombus</taxon>
        <taxon>Bombus</taxon>
    </lineage>
</organism>
<feature type="transmembrane region" description="Helical" evidence="8">
    <location>
        <begin position="329"/>
        <end position="352"/>
    </location>
</feature>
<feature type="transmembrane region" description="Helical" evidence="8">
    <location>
        <begin position="6"/>
        <end position="27"/>
    </location>
</feature>
<dbReference type="PROSITE" id="PS00216">
    <property type="entry name" value="SUGAR_TRANSPORT_1"/>
    <property type="match status" value="1"/>
</dbReference>
<dbReference type="OrthoDB" id="6133115at2759"/>
<evidence type="ECO:0000256" key="3">
    <source>
        <dbReference type="ARBA" id="ARBA00022475"/>
    </source>
</evidence>
<dbReference type="PANTHER" id="PTHR48021">
    <property type="match status" value="1"/>
</dbReference>
<evidence type="ECO:0000256" key="8">
    <source>
        <dbReference type="SAM" id="Phobius"/>
    </source>
</evidence>
<dbReference type="KEGG" id="bter:105665932"/>
<evidence type="ECO:0000313" key="11">
    <source>
        <dbReference type="RefSeq" id="XP_020719536.2"/>
    </source>
</evidence>
<feature type="transmembrane region" description="Helical" evidence="8">
    <location>
        <begin position="100"/>
        <end position="119"/>
    </location>
</feature>
<keyword evidence="5 8" id="KW-0812">Transmembrane</keyword>
<evidence type="ECO:0000256" key="2">
    <source>
        <dbReference type="ARBA" id="ARBA00022448"/>
    </source>
</evidence>
<dbReference type="InterPro" id="IPR020846">
    <property type="entry name" value="MFS_dom"/>
</dbReference>
<protein>
    <submittedName>
        <fullName evidence="11">Facilitated trehalose transporter Tret1 isoform X1</fullName>
    </submittedName>
</protein>
<dbReference type="SUPFAM" id="SSF103473">
    <property type="entry name" value="MFS general substrate transporter"/>
    <property type="match status" value="1"/>
</dbReference>
<keyword evidence="10" id="KW-1185">Reference proteome</keyword>
<dbReference type="FunFam" id="1.20.1250.20:FF:000218">
    <property type="entry name" value="facilitated trehalose transporter Tret1"/>
    <property type="match status" value="1"/>
</dbReference>
<evidence type="ECO:0000256" key="5">
    <source>
        <dbReference type="ARBA" id="ARBA00022692"/>
    </source>
</evidence>
<feature type="transmembrane region" description="Helical" evidence="8">
    <location>
        <begin position="364"/>
        <end position="387"/>
    </location>
</feature>
<keyword evidence="7 8" id="KW-0472">Membrane</keyword>
<evidence type="ECO:0000256" key="4">
    <source>
        <dbReference type="ARBA" id="ARBA00022597"/>
    </source>
</evidence>
<dbReference type="Gene3D" id="1.20.1250.20">
    <property type="entry name" value="MFS general substrate transporter like domains"/>
    <property type="match status" value="1"/>
</dbReference>
<dbReference type="PANTHER" id="PTHR48021:SF46">
    <property type="entry name" value="MAJOR FACILITATOR SUPERFAMILY (MFS) PROFILE DOMAIN-CONTAINING PROTEIN"/>
    <property type="match status" value="1"/>
</dbReference>
<feature type="transmembrane region" description="Helical" evidence="8">
    <location>
        <begin position="125"/>
        <end position="147"/>
    </location>
</feature>
<feature type="transmembrane region" description="Helical" evidence="8">
    <location>
        <begin position="302"/>
        <end position="322"/>
    </location>
</feature>
<feature type="transmembrane region" description="Helical" evidence="8">
    <location>
        <begin position="74"/>
        <end position="93"/>
    </location>
</feature>
<feature type="transmembrane region" description="Helical" evidence="8">
    <location>
        <begin position="399"/>
        <end position="422"/>
    </location>
</feature>
<keyword evidence="6 8" id="KW-1133">Transmembrane helix</keyword>
<feature type="transmembrane region" description="Helical" evidence="8">
    <location>
        <begin position="264"/>
        <end position="287"/>
    </location>
</feature>
<keyword evidence="2" id="KW-0813">Transport</keyword>
<evidence type="ECO:0000259" key="9">
    <source>
        <dbReference type="PROSITE" id="PS50850"/>
    </source>
</evidence>
<dbReference type="InterPro" id="IPR005829">
    <property type="entry name" value="Sugar_transporter_CS"/>
</dbReference>